<keyword evidence="6" id="KW-0175">Coiled coil</keyword>
<gene>
    <name evidence="9" type="ORF">ACH5RR_020546</name>
</gene>
<feature type="domain" description="BZIP" evidence="8">
    <location>
        <begin position="152"/>
        <end position="216"/>
    </location>
</feature>
<dbReference type="InterPro" id="IPR044759">
    <property type="entry name" value="bZIP_RF2"/>
</dbReference>
<evidence type="ECO:0000256" key="4">
    <source>
        <dbReference type="ARBA" id="ARBA00023163"/>
    </source>
</evidence>
<reference evidence="9 10" key="1">
    <citation type="submission" date="2024-11" db="EMBL/GenBank/DDBJ databases">
        <title>A near-complete genome assembly of Cinchona calisaya.</title>
        <authorList>
            <person name="Lian D.C."/>
            <person name="Zhao X.W."/>
            <person name="Wei L."/>
        </authorList>
    </citation>
    <scope>NUCLEOTIDE SEQUENCE [LARGE SCALE GENOMIC DNA]</scope>
    <source>
        <tissue evidence="9">Nenye</tissue>
    </source>
</reference>
<keyword evidence="4" id="KW-0804">Transcription</keyword>
<evidence type="ECO:0000256" key="3">
    <source>
        <dbReference type="ARBA" id="ARBA00023125"/>
    </source>
</evidence>
<keyword evidence="5" id="KW-0539">Nucleus</keyword>
<keyword evidence="3" id="KW-0238">DNA-binding</keyword>
<comment type="caution">
    <text evidence="9">The sequence shown here is derived from an EMBL/GenBank/DDBJ whole genome shotgun (WGS) entry which is preliminary data.</text>
</comment>
<evidence type="ECO:0000313" key="9">
    <source>
        <dbReference type="EMBL" id="KAL3517957.1"/>
    </source>
</evidence>
<dbReference type="Proteomes" id="UP001630127">
    <property type="component" value="Unassembled WGS sequence"/>
</dbReference>
<evidence type="ECO:0000256" key="7">
    <source>
        <dbReference type="SAM" id="MobiDB-lite"/>
    </source>
</evidence>
<keyword evidence="2" id="KW-0805">Transcription regulation</keyword>
<dbReference type="EMBL" id="JBJUIK010000009">
    <property type="protein sequence ID" value="KAL3517957.1"/>
    <property type="molecule type" value="Genomic_DNA"/>
</dbReference>
<comment type="subcellular location">
    <subcellularLocation>
        <location evidence="1">Nucleus</location>
    </subcellularLocation>
</comment>
<feature type="coiled-coil region" evidence="6">
    <location>
        <begin position="172"/>
        <end position="199"/>
    </location>
</feature>
<evidence type="ECO:0000313" key="10">
    <source>
        <dbReference type="Proteomes" id="UP001630127"/>
    </source>
</evidence>
<name>A0ABD2ZHR1_9GENT</name>
<evidence type="ECO:0000256" key="5">
    <source>
        <dbReference type="ARBA" id="ARBA00023242"/>
    </source>
</evidence>
<evidence type="ECO:0000256" key="2">
    <source>
        <dbReference type="ARBA" id="ARBA00023015"/>
    </source>
</evidence>
<sequence>MSSPFEESLHGAWPELTYKTFDNDDNVIADVDVDDSLKCFSSSSNVEVTDAGLDEDLFSIYIDVNKLEEKENNAGLDNDICQNGGGFVSGSGSGDDGGRGRRKRKEKSNNAIQTQPRKQRQRRAKKGCLVNETRFVEPRKAMAPEELAELWATDPKRAKRIVANRHSAARSKEREAQCILNLEEKAKKLNLEVTLLNTRLTTNQRDTTKLAAENSELKCQLQTNESQAEQTDGLLLSYINNTSSHCSIISSSNCSTRTGNRTAEICHTGNGLLLPYVPISVFAVYSTNVNPTKATAASRFPNQHVISLFASGKSTASHLTSIDTADDLQTLSQSLINPIAFLPLQEVQPC</sequence>
<dbReference type="SMART" id="SM00338">
    <property type="entry name" value="BRLZ"/>
    <property type="match status" value="1"/>
</dbReference>
<dbReference type="SUPFAM" id="SSF57959">
    <property type="entry name" value="Leucine zipper domain"/>
    <property type="match status" value="1"/>
</dbReference>
<dbReference type="PANTHER" id="PTHR13690">
    <property type="entry name" value="TRANSCRIPTION FACTOR POSF21-RELATED"/>
    <property type="match status" value="1"/>
</dbReference>
<evidence type="ECO:0000259" key="8">
    <source>
        <dbReference type="SMART" id="SM00338"/>
    </source>
</evidence>
<feature type="compositionally biased region" description="Gly residues" evidence="7">
    <location>
        <begin position="83"/>
        <end position="95"/>
    </location>
</feature>
<evidence type="ECO:0000256" key="6">
    <source>
        <dbReference type="SAM" id="Coils"/>
    </source>
</evidence>
<feature type="region of interest" description="Disordered" evidence="7">
    <location>
        <begin position="75"/>
        <end position="125"/>
    </location>
</feature>
<dbReference type="InterPro" id="IPR004827">
    <property type="entry name" value="bZIP"/>
</dbReference>
<accession>A0ABD2ZHR1</accession>
<proteinExistence type="predicted"/>
<dbReference type="InterPro" id="IPR046347">
    <property type="entry name" value="bZIP_sf"/>
</dbReference>
<dbReference type="GO" id="GO:0003677">
    <property type="term" value="F:DNA binding"/>
    <property type="evidence" value="ECO:0007669"/>
    <property type="project" value="UniProtKB-KW"/>
</dbReference>
<keyword evidence="10" id="KW-1185">Reference proteome</keyword>
<organism evidence="9 10">
    <name type="scientific">Cinchona calisaya</name>
    <dbReference type="NCBI Taxonomy" id="153742"/>
    <lineage>
        <taxon>Eukaryota</taxon>
        <taxon>Viridiplantae</taxon>
        <taxon>Streptophyta</taxon>
        <taxon>Embryophyta</taxon>
        <taxon>Tracheophyta</taxon>
        <taxon>Spermatophyta</taxon>
        <taxon>Magnoliopsida</taxon>
        <taxon>eudicotyledons</taxon>
        <taxon>Gunneridae</taxon>
        <taxon>Pentapetalae</taxon>
        <taxon>asterids</taxon>
        <taxon>lamiids</taxon>
        <taxon>Gentianales</taxon>
        <taxon>Rubiaceae</taxon>
        <taxon>Cinchonoideae</taxon>
        <taxon>Cinchoneae</taxon>
        <taxon>Cinchona</taxon>
    </lineage>
</organism>
<dbReference type="CDD" id="cd14703">
    <property type="entry name" value="bZIP_plant_RF2"/>
    <property type="match status" value="1"/>
</dbReference>
<dbReference type="AlphaFoldDB" id="A0ABD2ZHR1"/>
<protein>
    <recommendedName>
        <fullName evidence="8">BZIP domain-containing protein</fullName>
    </recommendedName>
</protein>
<dbReference type="PANTHER" id="PTHR13690:SF103">
    <property type="entry name" value="BZIP TRANSCRIPTION FACTOR 18"/>
    <property type="match status" value="1"/>
</dbReference>
<evidence type="ECO:0000256" key="1">
    <source>
        <dbReference type="ARBA" id="ARBA00004123"/>
    </source>
</evidence>
<dbReference type="GO" id="GO:0005634">
    <property type="term" value="C:nucleus"/>
    <property type="evidence" value="ECO:0007669"/>
    <property type="project" value="UniProtKB-SubCell"/>
</dbReference>